<evidence type="ECO:0000313" key="18">
    <source>
        <dbReference type="EMBL" id="AZJ34153.1"/>
    </source>
</evidence>
<dbReference type="FunFam" id="3.40.50.620:FF:000063">
    <property type="entry name" value="Isoleucine--tRNA ligase"/>
    <property type="match status" value="1"/>
</dbReference>
<dbReference type="InterPro" id="IPR002300">
    <property type="entry name" value="aa-tRNA-synth_Ia"/>
</dbReference>
<evidence type="ECO:0000256" key="12">
    <source>
        <dbReference type="ARBA" id="ARBA00023146"/>
    </source>
</evidence>
<dbReference type="PANTHER" id="PTHR42780">
    <property type="entry name" value="SOLEUCYL-TRNA SYNTHETASE"/>
    <property type="match status" value="1"/>
</dbReference>
<organism evidence="18 19">
    <name type="scientific">Tenacibaculum singaporense</name>
    <dbReference type="NCBI Taxonomy" id="2358479"/>
    <lineage>
        <taxon>Bacteria</taxon>
        <taxon>Pseudomonadati</taxon>
        <taxon>Bacteroidota</taxon>
        <taxon>Flavobacteriia</taxon>
        <taxon>Flavobacteriales</taxon>
        <taxon>Flavobacteriaceae</taxon>
        <taxon>Tenacibaculum</taxon>
    </lineage>
</organism>
<dbReference type="EMBL" id="CP032548">
    <property type="protein sequence ID" value="AZJ34153.1"/>
    <property type="molecule type" value="Genomic_DNA"/>
</dbReference>
<evidence type="ECO:0000256" key="11">
    <source>
        <dbReference type="ARBA" id="ARBA00022917"/>
    </source>
</evidence>
<accession>A0A3Q8RL89</accession>
<feature type="short sequence motif" description="'HIGH' region" evidence="15">
    <location>
        <begin position="50"/>
        <end position="60"/>
    </location>
</feature>
<dbReference type="InterPro" id="IPR009080">
    <property type="entry name" value="tRNAsynth_Ia_anticodon-bd"/>
</dbReference>
<dbReference type="SUPFAM" id="SSF52374">
    <property type="entry name" value="Nucleotidylyl transferase"/>
    <property type="match status" value="1"/>
</dbReference>
<dbReference type="GO" id="GO:0006428">
    <property type="term" value="P:isoleucyl-tRNA aminoacylation"/>
    <property type="evidence" value="ECO:0007669"/>
    <property type="project" value="UniProtKB-UniRule"/>
</dbReference>
<feature type="binding site" evidence="15">
    <location>
        <position position="686"/>
    </location>
    <ligand>
        <name>ATP</name>
        <dbReference type="ChEBI" id="CHEBI:30616"/>
    </ligand>
</feature>
<dbReference type="Gene3D" id="3.40.50.620">
    <property type="entry name" value="HUPs"/>
    <property type="match status" value="2"/>
</dbReference>
<dbReference type="SUPFAM" id="SSF47323">
    <property type="entry name" value="Anticodon-binding domain of a subclass of class I aminoacyl-tRNA synthetases"/>
    <property type="match status" value="2"/>
</dbReference>
<dbReference type="CDD" id="cd00818">
    <property type="entry name" value="IleRS_core"/>
    <property type="match status" value="1"/>
</dbReference>
<dbReference type="RefSeq" id="WP_125066006.1">
    <property type="nucleotide sequence ID" value="NZ_CP032548.1"/>
</dbReference>
<dbReference type="Pfam" id="PF08264">
    <property type="entry name" value="Anticodon_1"/>
    <property type="match status" value="1"/>
</dbReference>
<comment type="domain">
    <text evidence="15">IleRS has two distinct active sites: one for aminoacylation and one for editing. The misactivated valine is translocated from the active site to the editing site, which sterically excludes the correctly activated isoleucine. The single editing site contains two valyl binding pockets, one specific for each substrate (Val-AMP or Val-tRNA(Ile)).</text>
</comment>
<sequence>MSKKFTEYKGLDLPKVAEEILNYWEENNIFEKSITTREGNEPFVFFEGPPSANGLPGIHHVMARAIKDIFCRYKTQKGYQVKRKAGWDTHGLPVELGVEKELGITKEDIGTKITVEEYNEACKKAVMRYTDIWNDLTQKMGYWVDMEDPYITYKPKYMESVWWLLKQIYDKDLLYKGYTIQPYSPKAGTGLSSHELNQPGTYQDVTDTTVVAQFKTVKETLPEFLQVEGDVHFLAWTTTPWTLPSNTALTVGPKIEYVLVKTFNQYTFEPIQVVLAKNLVAKQFAGKKFNEVEDVAELANYAEGDKQIPYAVVKEFKGADLVGIKYEQLLPFALPYQNPENAFRVISGDFVTTEDGTGIVHTAPTFGADDALVAKQATPEVPPMLVLDENDNPVPLVDLQGRFRPEMEEFAGKYVKNEYYADGEAPERSVDVELAIQLKEENKAFKVEKYVHSYPNCWRTDKPILYYPLDSWFIKVTDVKDKMFDLNETINWKPKSTGEGRFGNWLKNANDWNLSRSRFWGIPLPIWRTEDGTEQICIGSVAELKEEIQKSVDAGVMSEDIFADFEVGNMSEENYDKIDLHKNVVDKITLVSASGKPMKRESDLIDVWFDSGSMPYAQWHYPFENKELIDNKESYPANFIAEGVDQTRGWFYTLHAIGTMVFDSVAYKNVVSNGLVLDKNGQKMSKRLGNAVDPFTTLSEYGPDATRWYMISNANPWDNLKFDLAGIEEVKRKFFGTLYNTYSFFSLYANIDNFTYSEAEIAINERPEIDRWILSELNTLVQKVDKFYSEYEPTKATRAISDFVQDHLSNWYVRLCRRRFWKGEYAQDKISAYQTLYTCMLTVAKLGSPVAPFFMDRLYKDLIKATGKESFESVHIAEFPKYNADLVDKSLERKMENAQTISSLVLSLRAKEKIKVRQPLQKIMIPVLDATQKEEILAVADLIKSEVNVKEIELLDDASGILVKQIKPNFKALGPKFGKDMKLIANKIQGFSQEDIIKIEKEGEISVEINDKMITLGTADVEISSKDIEGWLVANAEGLTVALDVTINDELRKEGVARELVNRIQNARKDTGLEVTDKIKLTILQADDLRESVLANENYIKAETLTNELVFVDVLSNGTEIEFDTIKSRMLIEKI</sequence>
<feature type="domain" description="Methionyl/Valyl/Leucyl/Isoleucyl-tRNA synthetase anticodon-binding" evidence="17">
    <location>
        <begin position="770"/>
        <end position="922"/>
    </location>
</feature>
<keyword evidence="7 15" id="KW-0479">Metal-binding</keyword>
<feature type="short sequence motif" description="'KMSKS' region" evidence="15">
    <location>
        <begin position="683"/>
        <end position="687"/>
    </location>
</feature>
<keyword evidence="10 15" id="KW-0067">ATP-binding</keyword>
<dbReference type="GO" id="GO:0004822">
    <property type="term" value="F:isoleucine-tRNA ligase activity"/>
    <property type="evidence" value="ECO:0007669"/>
    <property type="project" value="UniProtKB-UniRule"/>
</dbReference>
<gene>
    <name evidence="15" type="primary">ileS</name>
    <name evidence="18" type="ORF">D6T69_00855</name>
</gene>
<dbReference type="GO" id="GO:0005524">
    <property type="term" value="F:ATP binding"/>
    <property type="evidence" value="ECO:0007669"/>
    <property type="project" value="UniProtKB-UniRule"/>
</dbReference>
<dbReference type="InterPro" id="IPR002301">
    <property type="entry name" value="Ile-tRNA-ligase"/>
</dbReference>
<evidence type="ECO:0000256" key="2">
    <source>
        <dbReference type="ARBA" id="ARBA00004496"/>
    </source>
</evidence>
<dbReference type="HAMAP" id="MF_02003">
    <property type="entry name" value="Ile_tRNA_synth_type2"/>
    <property type="match status" value="1"/>
</dbReference>
<comment type="catalytic activity">
    <reaction evidence="14 15">
        <text>tRNA(Ile) + L-isoleucine + ATP = L-isoleucyl-tRNA(Ile) + AMP + diphosphate</text>
        <dbReference type="Rhea" id="RHEA:11060"/>
        <dbReference type="Rhea" id="RHEA-COMP:9666"/>
        <dbReference type="Rhea" id="RHEA-COMP:9695"/>
        <dbReference type="ChEBI" id="CHEBI:30616"/>
        <dbReference type="ChEBI" id="CHEBI:33019"/>
        <dbReference type="ChEBI" id="CHEBI:58045"/>
        <dbReference type="ChEBI" id="CHEBI:78442"/>
        <dbReference type="ChEBI" id="CHEBI:78528"/>
        <dbReference type="ChEBI" id="CHEBI:456215"/>
        <dbReference type="EC" id="6.1.1.5"/>
    </reaction>
</comment>
<dbReference type="PANTHER" id="PTHR42780:SF1">
    <property type="entry name" value="ISOLEUCINE--TRNA LIGASE, CYTOPLASMIC"/>
    <property type="match status" value="1"/>
</dbReference>
<proteinExistence type="inferred from homology"/>
<dbReference type="PRINTS" id="PR00984">
    <property type="entry name" value="TRNASYNTHILE"/>
</dbReference>
<keyword evidence="19" id="KW-1185">Reference proteome</keyword>
<comment type="subcellular location">
    <subcellularLocation>
        <location evidence="2 15">Cytoplasm</location>
    </subcellularLocation>
</comment>
<comment type="similarity">
    <text evidence="3 15">Belongs to the class-I aminoacyl-tRNA synthetase family. IleS type 2 subfamily.</text>
</comment>
<dbReference type="Pfam" id="PF19302">
    <property type="entry name" value="DUF5915"/>
    <property type="match status" value="1"/>
</dbReference>
<name>A0A3Q8RL89_9FLAO</name>
<evidence type="ECO:0000256" key="7">
    <source>
        <dbReference type="ARBA" id="ARBA00022723"/>
    </source>
</evidence>
<dbReference type="GO" id="GO:0008270">
    <property type="term" value="F:zinc ion binding"/>
    <property type="evidence" value="ECO:0007669"/>
    <property type="project" value="UniProtKB-UniRule"/>
</dbReference>
<dbReference type="Gene3D" id="3.30.720.200">
    <property type="match status" value="1"/>
</dbReference>
<reference evidence="18 19" key="1">
    <citation type="submission" date="2018-09" db="EMBL/GenBank/DDBJ databases">
        <title>Insights into the microbiota of Asian seabass (Lates calcarifer) with tenacibaculosis symptoms and description of sp. nov. Tenacibaculum singaporense.</title>
        <authorList>
            <person name="Miyake S."/>
            <person name="Soh M."/>
            <person name="Azman M.N."/>
            <person name="Ngoh S.Y."/>
            <person name="Orban L."/>
        </authorList>
    </citation>
    <scope>NUCLEOTIDE SEQUENCE [LARGE SCALE GENOMIC DNA]</scope>
    <source>
        <strain evidence="18 19">DSM 106434</strain>
    </source>
</reference>
<dbReference type="EC" id="6.1.1.5" evidence="15"/>
<evidence type="ECO:0000313" key="19">
    <source>
        <dbReference type="Proteomes" id="UP000274593"/>
    </source>
</evidence>
<dbReference type="InterPro" id="IPR033709">
    <property type="entry name" value="Anticodon_Ile_ABEc"/>
</dbReference>
<dbReference type="KEGG" id="tsig:D6T69_00855"/>
<dbReference type="InterPro" id="IPR009008">
    <property type="entry name" value="Val/Leu/Ile-tRNA-synth_edit"/>
</dbReference>
<dbReference type="InterPro" id="IPR014729">
    <property type="entry name" value="Rossmann-like_a/b/a_fold"/>
</dbReference>
<evidence type="ECO:0000256" key="15">
    <source>
        <dbReference type="HAMAP-Rule" id="MF_02003"/>
    </source>
</evidence>
<dbReference type="Proteomes" id="UP000274593">
    <property type="component" value="Chromosome"/>
</dbReference>
<dbReference type="AlphaFoldDB" id="A0A3Q8RL89"/>
<comment type="subunit">
    <text evidence="4 15">Monomer.</text>
</comment>
<evidence type="ECO:0000256" key="10">
    <source>
        <dbReference type="ARBA" id="ARBA00022840"/>
    </source>
</evidence>
<keyword evidence="9 15" id="KW-0862">Zinc</keyword>
<evidence type="ECO:0000256" key="1">
    <source>
        <dbReference type="ARBA" id="ARBA00001947"/>
    </source>
</evidence>
<evidence type="ECO:0000259" key="16">
    <source>
        <dbReference type="Pfam" id="PF00133"/>
    </source>
</evidence>
<dbReference type="Gene3D" id="1.10.730.10">
    <property type="entry name" value="Isoleucyl-tRNA Synthetase, Domain 1"/>
    <property type="match status" value="1"/>
</dbReference>
<dbReference type="GO" id="GO:0002161">
    <property type="term" value="F:aminoacyl-tRNA deacylase activity"/>
    <property type="evidence" value="ECO:0007669"/>
    <property type="project" value="InterPro"/>
</dbReference>
<dbReference type="InterPro" id="IPR013155">
    <property type="entry name" value="M/V/L/I-tRNA-synth_anticd-bd"/>
</dbReference>
<protein>
    <recommendedName>
        <fullName evidence="15">Isoleucine--tRNA ligase</fullName>
        <ecNumber evidence="15">6.1.1.5</ecNumber>
    </recommendedName>
    <alternativeName>
        <fullName evidence="15">Isoleucyl-tRNA synthetase</fullName>
        <shortName evidence="15">IleRS</shortName>
    </alternativeName>
</protein>
<feature type="domain" description="Aminoacyl-tRNA synthetase class Ia" evidence="16">
    <location>
        <begin position="20"/>
        <end position="721"/>
    </location>
</feature>
<keyword evidence="12 15" id="KW-0030">Aminoacyl-tRNA synthetase</keyword>
<evidence type="ECO:0000256" key="3">
    <source>
        <dbReference type="ARBA" id="ARBA00007078"/>
    </source>
</evidence>
<evidence type="ECO:0000256" key="8">
    <source>
        <dbReference type="ARBA" id="ARBA00022741"/>
    </source>
</evidence>
<evidence type="ECO:0000256" key="6">
    <source>
        <dbReference type="ARBA" id="ARBA00022598"/>
    </source>
</evidence>
<dbReference type="GO" id="GO:0000049">
    <property type="term" value="F:tRNA binding"/>
    <property type="evidence" value="ECO:0007669"/>
    <property type="project" value="InterPro"/>
</dbReference>
<dbReference type="NCBIfam" id="TIGR00392">
    <property type="entry name" value="ileS"/>
    <property type="match status" value="1"/>
</dbReference>
<evidence type="ECO:0000256" key="13">
    <source>
        <dbReference type="ARBA" id="ARBA00025217"/>
    </source>
</evidence>
<keyword evidence="6 15" id="KW-0436">Ligase</keyword>
<evidence type="ECO:0000256" key="9">
    <source>
        <dbReference type="ARBA" id="ARBA00022833"/>
    </source>
</evidence>
<dbReference type="GO" id="GO:0005737">
    <property type="term" value="C:cytoplasm"/>
    <property type="evidence" value="ECO:0007669"/>
    <property type="project" value="UniProtKB-SubCell"/>
</dbReference>
<evidence type="ECO:0000259" key="17">
    <source>
        <dbReference type="Pfam" id="PF08264"/>
    </source>
</evidence>
<keyword evidence="11 15" id="KW-0648">Protein biosynthesis</keyword>
<evidence type="ECO:0000256" key="4">
    <source>
        <dbReference type="ARBA" id="ARBA00011245"/>
    </source>
</evidence>
<keyword evidence="5 15" id="KW-0963">Cytoplasm</keyword>
<comment type="function">
    <text evidence="13 15">Catalyzes the attachment of isoleucine to tRNA(Ile). As IleRS can inadvertently accommodate and process structurally similar amino acids such as valine, to avoid such errors it has two additional distinct tRNA(Ile)-dependent editing activities. One activity is designated as 'pretransfer' editing and involves the hydrolysis of activated Val-AMP. The other activity is designated 'posttransfer' editing and involves deacylation of mischarged Val-tRNA(Ile).</text>
</comment>
<dbReference type="InterPro" id="IPR023586">
    <property type="entry name" value="Ile-tRNA-ligase_type2"/>
</dbReference>
<dbReference type="CDD" id="cd07961">
    <property type="entry name" value="Anticodon_Ia_Ile_ABEc"/>
    <property type="match status" value="1"/>
</dbReference>
<comment type="cofactor">
    <cofactor evidence="1 15">
        <name>Zn(2+)</name>
        <dbReference type="ChEBI" id="CHEBI:29105"/>
    </cofactor>
</comment>
<evidence type="ECO:0000256" key="14">
    <source>
        <dbReference type="ARBA" id="ARBA00048359"/>
    </source>
</evidence>
<dbReference type="SUPFAM" id="SSF50677">
    <property type="entry name" value="ValRS/IleRS/LeuRS editing domain"/>
    <property type="match status" value="1"/>
</dbReference>
<keyword evidence="8 15" id="KW-0547">Nucleotide-binding</keyword>
<dbReference type="Pfam" id="PF00133">
    <property type="entry name" value="tRNA-synt_1"/>
    <property type="match status" value="1"/>
</dbReference>
<evidence type="ECO:0000256" key="5">
    <source>
        <dbReference type="ARBA" id="ARBA00022490"/>
    </source>
</evidence>